<evidence type="ECO:0000313" key="2">
    <source>
        <dbReference type="EMBL" id="MEB4797227.1"/>
    </source>
</evidence>
<sequence length="250" mass="28428">MINKVVSNSKQKSAKFYGSKEGYDADVMIDSKAMLSKEDFVATGVLTYALGDIIEVELPEYHVFALGDKCKMTVYTKSGLFVMDTVVVAKEQGSLIVLNPPENRRKFTEKREFPRVDVKNEGLLFALQDRNKRLKHHFDTPIRFSIKNLSINGLGFTISENAMLEKVIQKNSQLEVELILGFLVPCTMEIVRQEKTNDGYYYGASFVSIPDEKTNALRGFILKNQIETYYIQKQENETKKALEKKSAANQ</sequence>
<gene>
    <name evidence="2" type="ORF">P5G65_25300</name>
</gene>
<accession>A0ABU6DIS9</accession>
<dbReference type="Pfam" id="PF07238">
    <property type="entry name" value="PilZ"/>
    <property type="match status" value="1"/>
</dbReference>
<organism evidence="2 3">
    <name type="scientific">Paenibacillus chondroitinus</name>
    <dbReference type="NCBI Taxonomy" id="59842"/>
    <lineage>
        <taxon>Bacteria</taxon>
        <taxon>Bacillati</taxon>
        <taxon>Bacillota</taxon>
        <taxon>Bacilli</taxon>
        <taxon>Bacillales</taxon>
        <taxon>Paenibacillaceae</taxon>
        <taxon>Paenibacillus</taxon>
    </lineage>
</organism>
<name>A0ABU6DIS9_9BACL</name>
<dbReference type="SUPFAM" id="SSF141371">
    <property type="entry name" value="PilZ domain-like"/>
    <property type="match status" value="1"/>
</dbReference>
<dbReference type="EMBL" id="JAROBY010000046">
    <property type="protein sequence ID" value="MEB4797227.1"/>
    <property type="molecule type" value="Genomic_DNA"/>
</dbReference>
<feature type="domain" description="PilZ" evidence="1">
    <location>
        <begin position="110"/>
        <end position="221"/>
    </location>
</feature>
<dbReference type="Gene3D" id="2.40.10.220">
    <property type="entry name" value="predicted glycosyltransferase like domains"/>
    <property type="match status" value="1"/>
</dbReference>
<evidence type="ECO:0000313" key="3">
    <source>
        <dbReference type="Proteomes" id="UP001355653"/>
    </source>
</evidence>
<evidence type="ECO:0000259" key="1">
    <source>
        <dbReference type="Pfam" id="PF07238"/>
    </source>
</evidence>
<protein>
    <submittedName>
        <fullName evidence="2">PilZ domain-containing protein</fullName>
    </submittedName>
</protein>
<comment type="caution">
    <text evidence="2">The sequence shown here is derived from an EMBL/GenBank/DDBJ whole genome shotgun (WGS) entry which is preliminary data.</text>
</comment>
<dbReference type="Proteomes" id="UP001355653">
    <property type="component" value="Unassembled WGS sequence"/>
</dbReference>
<dbReference type="InterPro" id="IPR009875">
    <property type="entry name" value="PilZ_domain"/>
</dbReference>
<keyword evidence="3" id="KW-1185">Reference proteome</keyword>
<dbReference type="RefSeq" id="WP_127453459.1">
    <property type="nucleotide sequence ID" value="NZ_JAROBY010000046.1"/>
</dbReference>
<reference evidence="2 3" key="1">
    <citation type="submission" date="2023-03" db="EMBL/GenBank/DDBJ databases">
        <title>Bacillus Genome Sequencing.</title>
        <authorList>
            <person name="Dunlap C."/>
        </authorList>
    </citation>
    <scope>NUCLEOTIDE SEQUENCE [LARGE SCALE GENOMIC DNA]</scope>
    <source>
        <strain evidence="2 3">NRS-1351</strain>
    </source>
</reference>
<proteinExistence type="predicted"/>